<name>A0A645IQQ0_9ZZZZ</name>
<evidence type="ECO:0000256" key="1">
    <source>
        <dbReference type="ARBA" id="ARBA00022598"/>
    </source>
</evidence>
<accession>A0A645IQQ0</accession>
<dbReference type="AlphaFoldDB" id="A0A645IQQ0"/>
<sequence>MLKELEEISMECWREFSLKGYARVDFRIDREGRPWVLEINSNPCITPGGSGFINSALQGGLDFKAVIERIISEV</sequence>
<feature type="domain" description="ATP-grasp" evidence="2">
    <location>
        <begin position="3"/>
        <end position="72"/>
    </location>
</feature>
<dbReference type="InterPro" id="IPR011095">
    <property type="entry name" value="Dala_Dala_lig_C"/>
</dbReference>
<dbReference type="EC" id="6.3.2.4" evidence="3"/>
<dbReference type="Pfam" id="PF07478">
    <property type="entry name" value="Dala_Dala_lig_C"/>
    <property type="match status" value="1"/>
</dbReference>
<dbReference type="PROSITE" id="PS50975">
    <property type="entry name" value="ATP_GRASP"/>
    <property type="match status" value="1"/>
</dbReference>
<dbReference type="EMBL" id="VSSQ01121097">
    <property type="protein sequence ID" value="MPN53695.1"/>
    <property type="molecule type" value="Genomic_DNA"/>
</dbReference>
<comment type="caution">
    <text evidence="3">The sequence shown here is derived from an EMBL/GenBank/DDBJ whole genome shotgun (WGS) entry which is preliminary data.</text>
</comment>
<dbReference type="GO" id="GO:0008716">
    <property type="term" value="F:D-alanine-D-alanine ligase activity"/>
    <property type="evidence" value="ECO:0007669"/>
    <property type="project" value="UniProtKB-EC"/>
</dbReference>
<evidence type="ECO:0000259" key="2">
    <source>
        <dbReference type="PROSITE" id="PS50975"/>
    </source>
</evidence>
<gene>
    <name evidence="3" type="primary">ddl_61</name>
    <name evidence="3" type="ORF">SDC9_201361</name>
</gene>
<dbReference type="GO" id="GO:0046872">
    <property type="term" value="F:metal ion binding"/>
    <property type="evidence" value="ECO:0007669"/>
    <property type="project" value="InterPro"/>
</dbReference>
<protein>
    <submittedName>
        <fullName evidence="3">D-alanine--D-alanine ligase</fullName>
        <ecNumber evidence="3">6.3.2.4</ecNumber>
    </submittedName>
</protein>
<keyword evidence="1 3" id="KW-0436">Ligase</keyword>
<reference evidence="3" key="1">
    <citation type="submission" date="2019-08" db="EMBL/GenBank/DDBJ databases">
        <authorList>
            <person name="Kucharzyk K."/>
            <person name="Murdoch R.W."/>
            <person name="Higgins S."/>
            <person name="Loffler F."/>
        </authorList>
    </citation>
    <scope>NUCLEOTIDE SEQUENCE</scope>
</reference>
<dbReference type="GO" id="GO:0005524">
    <property type="term" value="F:ATP binding"/>
    <property type="evidence" value="ECO:0007669"/>
    <property type="project" value="InterPro"/>
</dbReference>
<dbReference type="SUPFAM" id="SSF56059">
    <property type="entry name" value="Glutathione synthetase ATP-binding domain-like"/>
    <property type="match status" value="1"/>
</dbReference>
<dbReference type="InterPro" id="IPR011761">
    <property type="entry name" value="ATP-grasp"/>
</dbReference>
<dbReference type="Gene3D" id="3.30.470.20">
    <property type="entry name" value="ATP-grasp fold, B domain"/>
    <property type="match status" value="1"/>
</dbReference>
<organism evidence="3">
    <name type="scientific">bioreactor metagenome</name>
    <dbReference type="NCBI Taxonomy" id="1076179"/>
    <lineage>
        <taxon>unclassified sequences</taxon>
        <taxon>metagenomes</taxon>
        <taxon>ecological metagenomes</taxon>
    </lineage>
</organism>
<proteinExistence type="predicted"/>
<evidence type="ECO:0000313" key="3">
    <source>
        <dbReference type="EMBL" id="MPN53695.1"/>
    </source>
</evidence>